<dbReference type="GeneID" id="5431991"/>
<evidence type="ECO:0000256" key="1">
    <source>
        <dbReference type="SAM" id="MobiDB-lite"/>
    </source>
</evidence>
<evidence type="ECO:0000313" key="3">
    <source>
        <dbReference type="Proteomes" id="UP000001798"/>
    </source>
</evidence>
<organism evidence="2 3">
    <name type="scientific">Botryotinia fuckeliana (strain B05.10)</name>
    <name type="common">Noble rot fungus</name>
    <name type="synonym">Botrytis cinerea</name>
    <dbReference type="NCBI Taxonomy" id="332648"/>
    <lineage>
        <taxon>Eukaryota</taxon>
        <taxon>Fungi</taxon>
        <taxon>Dikarya</taxon>
        <taxon>Ascomycota</taxon>
        <taxon>Pezizomycotina</taxon>
        <taxon>Leotiomycetes</taxon>
        <taxon>Helotiales</taxon>
        <taxon>Sclerotiniaceae</taxon>
        <taxon>Botrytis</taxon>
    </lineage>
</organism>
<evidence type="ECO:0000313" key="2">
    <source>
        <dbReference type="EMBL" id="ATZ51513.1"/>
    </source>
</evidence>
<reference evidence="2 3" key="2">
    <citation type="journal article" date="2012" name="Eukaryot. Cell">
        <title>Genome update of Botrytis cinerea strains B05.10 and T4.</title>
        <authorList>
            <person name="Staats M."/>
            <person name="van Kan J.A."/>
        </authorList>
    </citation>
    <scope>NUCLEOTIDE SEQUENCE [LARGE SCALE GENOMIC DNA]</scope>
    <source>
        <strain evidence="2 3">B05.10</strain>
    </source>
</reference>
<keyword evidence="3" id="KW-1185">Reference proteome</keyword>
<feature type="region of interest" description="Disordered" evidence="1">
    <location>
        <begin position="21"/>
        <end position="41"/>
    </location>
</feature>
<sequence>MTKKLGLQAFLRREVMKTKLQVPTENESPRFTKEASMLSAQPKIYEEPEENTFRNVSDDKQEDCKAPLERLRHSSTPFAVRYEIKPKSELRIRIEELRKQLLAIIDTSFKNSHERAISAKERDRLLRSIECLEAQEKREKDNALRATGNLPEPISESERRQRQKELELVKNALAGKEKVKSPIKRPFRPLDDDPDGETRKALGLPLRRRKLKKTGKWANELRYAVPELRYKDYGVEVLKEILMCGADEEQEVWLGKWFSRLDAKITTSSEVRGSAKEKSTRRKEKGPALL</sequence>
<reference evidence="2 3" key="1">
    <citation type="journal article" date="2011" name="PLoS Genet.">
        <title>Genomic analysis of the necrotrophic fungal pathogens Sclerotinia sclerotiorum and Botrytis cinerea.</title>
        <authorList>
            <person name="Amselem J."/>
            <person name="Cuomo C.A."/>
            <person name="van Kan J.A."/>
            <person name="Viaud M."/>
            <person name="Benito E.P."/>
            <person name="Couloux A."/>
            <person name="Coutinho P.M."/>
            <person name="de Vries R.P."/>
            <person name="Dyer P.S."/>
            <person name="Fillinger S."/>
            <person name="Fournier E."/>
            <person name="Gout L."/>
            <person name="Hahn M."/>
            <person name="Kohn L."/>
            <person name="Lapalu N."/>
            <person name="Plummer K.M."/>
            <person name="Pradier J.M."/>
            <person name="Quevillon E."/>
            <person name="Sharon A."/>
            <person name="Simon A."/>
            <person name="ten Have A."/>
            <person name="Tudzynski B."/>
            <person name="Tudzynski P."/>
            <person name="Wincker P."/>
            <person name="Andrew M."/>
            <person name="Anthouard V."/>
            <person name="Beever R.E."/>
            <person name="Beffa R."/>
            <person name="Benoit I."/>
            <person name="Bouzid O."/>
            <person name="Brault B."/>
            <person name="Chen Z."/>
            <person name="Choquer M."/>
            <person name="Collemare J."/>
            <person name="Cotton P."/>
            <person name="Danchin E.G."/>
            <person name="Da Silva C."/>
            <person name="Gautier A."/>
            <person name="Giraud C."/>
            <person name="Giraud T."/>
            <person name="Gonzalez C."/>
            <person name="Grossetete S."/>
            <person name="Guldener U."/>
            <person name="Henrissat B."/>
            <person name="Howlett B.J."/>
            <person name="Kodira C."/>
            <person name="Kretschmer M."/>
            <person name="Lappartient A."/>
            <person name="Leroch M."/>
            <person name="Levis C."/>
            <person name="Mauceli E."/>
            <person name="Neuveglise C."/>
            <person name="Oeser B."/>
            <person name="Pearson M."/>
            <person name="Poulain J."/>
            <person name="Poussereau N."/>
            <person name="Quesneville H."/>
            <person name="Rascle C."/>
            <person name="Schumacher J."/>
            <person name="Segurens B."/>
            <person name="Sexton A."/>
            <person name="Silva E."/>
            <person name="Sirven C."/>
            <person name="Soanes D.M."/>
            <person name="Talbot N.J."/>
            <person name="Templeton M."/>
            <person name="Yandava C."/>
            <person name="Yarden O."/>
            <person name="Zeng Q."/>
            <person name="Rollins J.A."/>
            <person name="Lebrun M.H."/>
            <person name="Dickman M."/>
        </authorList>
    </citation>
    <scope>NUCLEOTIDE SEQUENCE [LARGE SCALE GENOMIC DNA]</scope>
    <source>
        <strain evidence="2 3">B05.10</strain>
    </source>
</reference>
<dbReference type="Proteomes" id="UP000001798">
    <property type="component" value="Chromosome 7"/>
</dbReference>
<dbReference type="RefSeq" id="XP_001551489.2">
    <property type="nucleotide sequence ID" value="XM_001551439.2"/>
</dbReference>
<feature type="region of interest" description="Disordered" evidence="1">
    <location>
        <begin position="268"/>
        <end position="290"/>
    </location>
</feature>
<protein>
    <submittedName>
        <fullName evidence="2">Uncharacterized protein</fullName>
    </submittedName>
</protein>
<dbReference type="KEGG" id="bfu:BCIN_07g01350"/>
<accession>A0A384JLS2</accession>
<dbReference type="AlphaFoldDB" id="A0A384JLS2"/>
<reference evidence="2 3" key="3">
    <citation type="journal article" date="2017" name="Mol. Plant Pathol.">
        <title>A gapless genome sequence of the fungus Botrytis cinerea.</title>
        <authorList>
            <person name="Van Kan J.A."/>
            <person name="Stassen J.H."/>
            <person name="Mosbach A."/>
            <person name="Van Der Lee T.A."/>
            <person name="Faino L."/>
            <person name="Farmer A.D."/>
            <person name="Papasotiriou D.G."/>
            <person name="Zhou S."/>
            <person name="Seidl M.F."/>
            <person name="Cottam E."/>
            <person name="Edel D."/>
            <person name="Hahn M."/>
            <person name="Schwartz D.C."/>
            <person name="Dietrich R.A."/>
            <person name="Widdison S."/>
            <person name="Scalliet G."/>
        </authorList>
    </citation>
    <scope>NUCLEOTIDE SEQUENCE [LARGE SCALE GENOMIC DNA]</scope>
    <source>
        <strain evidence="2 3">B05.10</strain>
    </source>
</reference>
<gene>
    <name evidence="2" type="ORF">BCIN_07g01350</name>
</gene>
<name>A0A384JLS2_BOTFB</name>
<dbReference type="OrthoDB" id="3507418at2759"/>
<dbReference type="EMBL" id="CP009811">
    <property type="protein sequence ID" value="ATZ51513.1"/>
    <property type="molecule type" value="Genomic_DNA"/>
</dbReference>
<feature type="region of interest" description="Disordered" evidence="1">
    <location>
        <begin position="138"/>
        <end position="161"/>
    </location>
</feature>
<proteinExistence type="predicted"/>
<dbReference type="VEuPathDB" id="FungiDB:Bcin07g01350"/>